<comment type="caution">
    <text evidence="1">The sequence shown here is derived from an EMBL/GenBank/DDBJ whole genome shotgun (WGS) entry which is preliminary data.</text>
</comment>
<dbReference type="EMBL" id="JAJSOF020000013">
    <property type="protein sequence ID" value="KAJ4442334.1"/>
    <property type="molecule type" value="Genomic_DNA"/>
</dbReference>
<evidence type="ECO:0000313" key="1">
    <source>
        <dbReference type="EMBL" id="KAJ4442334.1"/>
    </source>
</evidence>
<dbReference type="Proteomes" id="UP001148838">
    <property type="component" value="Unassembled WGS sequence"/>
</dbReference>
<gene>
    <name evidence="1" type="ORF">ANN_03920</name>
</gene>
<keyword evidence="2" id="KW-1185">Reference proteome</keyword>
<evidence type="ECO:0008006" key="3">
    <source>
        <dbReference type="Google" id="ProtNLM"/>
    </source>
</evidence>
<reference evidence="1 2" key="1">
    <citation type="journal article" date="2022" name="Allergy">
        <title>Genome assembly and annotation of Periplaneta americana reveal a comprehensive cockroach allergen profile.</title>
        <authorList>
            <person name="Wang L."/>
            <person name="Xiong Q."/>
            <person name="Saelim N."/>
            <person name="Wang L."/>
            <person name="Nong W."/>
            <person name="Wan A.T."/>
            <person name="Shi M."/>
            <person name="Liu X."/>
            <person name="Cao Q."/>
            <person name="Hui J.H.L."/>
            <person name="Sookrung N."/>
            <person name="Leung T.F."/>
            <person name="Tungtrongchitr A."/>
            <person name="Tsui S.K.W."/>
        </authorList>
    </citation>
    <scope>NUCLEOTIDE SEQUENCE [LARGE SCALE GENOMIC DNA]</scope>
    <source>
        <strain evidence="1">PWHHKU_190912</strain>
    </source>
</reference>
<sequence>MIGVWKRRFPVLSLGLRTKRQTTWTIIVATTVLHNIAVETRDQLPPEDLTLHQYITERRRNRHIRNQNLVPIHVEIEQTAAAYRNAFAEQHFGYNINLKVNIVHESDSPPRVLLLRLQYHKTLLPVLL</sequence>
<proteinExistence type="predicted"/>
<name>A0ABQ8T748_PERAM</name>
<protein>
    <recommendedName>
        <fullName evidence="3">Nuclease HARBI1</fullName>
    </recommendedName>
</protein>
<accession>A0ABQ8T748</accession>
<organism evidence="1 2">
    <name type="scientific">Periplaneta americana</name>
    <name type="common">American cockroach</name>
    <name type="synonym">Blatta americana</name>
    <dbReference type="NCBI Taxonomy" id="6978"/>
    <lineage>
        <taxon>Eukaryota</taxon>
        <taxon>Metazoa</taxon>
        <taxon>Ecdysozoa</taxon>
        <taxon>Arthropoda</taxon>
        <taxon>Hexapoda</taxon>
        <taxon>Insecta</taxon>
        <taxon>Pterygota</taxon>
        <taxon>Neoptera</taxon>
        <taxon>Polyneoptera</taxon>
        <taxon>Dictyoptera</taxon>
        <taxon>Blattodea</taxon>
        <taxon>Blattoidea</taxon>
        <taxon>Blattidae</taxon>
        <taxon>Blattinae</taxon>
        <taxon>Periplaneta</taxon>
    </lineage>
</organism>
<evidence type="ECO:0000313" key="2">
    <source>
        <dbReference type="Proteomes" id="UP001148838"/>
    </source>
</evidence>